<protein>
    <submittedName>
        <fullName evidence="7">MBL fold metallo-hydrolase</fullName>
    </submittedName>
</protein>
<dbReference type="InterPro" id="IPR036866">
    <property type="entry name" value="RibonucZ/Hydroxyglut_hydro"/>
</dbReference>
<dbReference type="RefSeq" id="WP_212686995.1">
    <property type="nucleotide sequence ID" value="NZ_JAGSPN010000003.1"/>
</dbReference>
<keyword evidence="3" id="KW-0479">Metal-binding</keyword>
<accession>A0A941I7A3</accession>
<dbReference type="SUPFAM" id="SSF56281">
    <property type="entry name" value="Metallo-hydrolase/oxidoreductase"/>
    <property type="match status" value="1"/>
</dbReference>
<keyword evidence="8" id="KW-1185">Reference proteome</keyword>
<dbReference type="PANTHER" id="PTHR42978">
    <property type="entry name" value="QUORUM-QUENCHING LACTONASE YTNP-RELATED-RELATED"/>
    <property type="match status" value="1"/>
</dbReference>
<proteinExistence type="inferred from homology"/>
<evidence type="ECO:0000313" key="8">
    <source>
        <dbReference type="Proteomes" id="UP000680067"/>
    </source>
</evidence>
<feature type="domain" description="Metallo-beta-lactamase" evidence="6">
    <location>
        <begin position="34"/>
        <end position="270"/>
    </location>
</feature>
<gene>
    <name evidence="7" type="ORF">KDM89_05800</name>
</gene>
<dbReference type="GO" id="GO:0046872">
    <property type="term" value="F:metal ion binding"/>
    <property type="evidence" value="ECO:0007669"/>
    <property type="project" value="UniProtKB-KW"/>
</dbReference>
<dbReference type="EMBL" id="JAGSPN010000003">
    <property type="protein sequence ID" value="MBR7781643.1"/>
    <property type="molecule type" value="Genomic_DNA"/>
</dbReference>
<dbReference type="Proteomes" id="UP000680067">
    <property type="component" value="Unassembled WGS sequence"/>
</dbReference>
<keyword evidence="5" id="KW-0862">Zinc</keyword>
<evidence type="ECO:0000259" key="6">
    <source>
        <dbReference type="SMART" id="SM00849"/>
    </source>
</evidence>
<dbReference type="InterPro" id="IPR001279">
    <property type="entry name" value="Metallo-B-lactamas"/>
</dbReference>
<comment type="caution">
    <text evidence="7">The sequence shown here is derived from an EMBL/GenBank/DDBJ whole genome shotgun (WGS) entry which is preliminary data.</text>
</comment>
<dbReference type="PANTHER" id="PTHR42978:SF2">
    <property type="entry name" value="102 KBASES UNSTABLE REGION: FROM 1 TO 119443"/>
    <property type="match status" value="1"/>
</dbReference>
<name>A0A941I7A3_9BURK</name>
<sequence length="285" mass="31777">MTTRVSLHLMQVGSCHHCERVANQRGRWKLVDFPSIAALIVHPQAGPVLFDTGYAEHFDTATTPFPERLYRWATPVQLAPEQTLASQLHTLGYALSDIRLCLISHFHADHVAGMRDLPNARFVAMGAEVSSVLAERSRFALTRHGLLPGLLPDNFQQRLTLAESYPQRSLAAQWQAFGSAYDIFGDGSIMAVSLPGHSAGQMGLILRDQYDREVFLCADACWSRAAWQHASMPSALTRLVMHDWHQYRHTLQQLHTLGTRHPEIALLPSHCTDSLAAYRDGSTSC</sequence>
<dbReference type="CDD" id="cd07730">
    <property type="entry name" value="metallo-hydrolase-like_MBL-fold"/>
    <property type="match status" value="1"/>
</dbReference>
<evidence type="ECO:0000256" key="4">
    <source>
        <dbReference type="ARBA" id="ARBA00022801"/>
    </source>
</evidence>
<evidence type="ECO:0000256" key="5">
    <source>
        <dbReference type="ARBA" id="ARBA00022833"/>
    </source>
</evidence>
<dbReference type="SMART" id="SM00849">
    <property type="entry name" value="Lactamase_B"/>
    <property type="match status" value="1"/>
</dbReference>
<dbReference type="InterPro" id="IPR051013">
    <property type="entry name" value="MBL_superfamily_lactonases"/>
</dbReference>
<evidence type="ECO:0000313" key="7">
    <source>
        <dbReference type="EMBL" id="MBR7781643.1"/>
    </source>
</evidence>
<evidence type="ECO:0000256" key="3">
    <source>
        <dbReference type="ARBA" id="ARBA00022723"/>
    </source>
</evidence>
<comment type="similarity">
    <text evidence="2">Belongs to the metallo-beta-lactamase superfamily.</text>
</comment>
<dbReference type="GO" id="GO:0016787">
    <property type="term" value="F:hydrolase activity"/>
    <property type="evidence" value="ECO:0007669"/>
    <property type="project" value="UniProtKB-KW"/>
</dbReference>
<evidence type="ECO:0000256" key="2">
    <source>
        <dbReference type="ARBA" id="ARBA00007749"/>
    </source>
</evidence>
<dbReference type="Pfam" id="PF23023">
    <property type="entry name" value="Anti-Pycsar_Apyc1"/>
    <property type="match status" value="1"/>
</dbReference>
<organism evidence="7 8">
    <name type="scientific">Undibacterium luofuense</name>
    <dbReference type="NCBI Taxonomy" id="2828733"/>
    <lineage>
        <taxon>Bacteria</taxon>
        <taxon>Pseudomonadati</taxon>
        <taxon>Pseudomonadota</taxon>
        <taxon>Betaproteobacteria</taxon>
        <taxon>Burkholderiales</taxon>
        <taxon>Oxalobacteraceae</taxon>
        <taxon>Undibacterium</taxon>
    </lineage>
</organism>
<evidence type="ECO:0000256" key="1">
    <source>
        <dbReference type="ARBA" id="ARBA00001947"/>
    </source>
</evidence>
<dbReference type="AlphaFoldDB" id="A0A941I7A3"/>
<reference evidence="7" key="1">
    <citation type="submission" date="2021-04" db="EMBL/GenBank/DDBJ databases">
        <title>novel species isolated from subtropical streams in China.</title>
        <authorList>
            <person name="Lu H."/>
        </authorList>
    </citation>
    <scope>NUCLEOTIDE SEQUENCE</scope>
    <source>
        <strain evidence="7">LFS511W</strain>
    </source>
</reference>
<comment type="cofactor">
    <cofactor evidence="1">
        <name>Zn(2+)</name>
        <dbReference type="ChEBI" id="CHEBI:29105"/>
    </cofactor>
</comment>
<keyword evidence="4" id="KW-0378">Hydrolase</keyword>
<dbReference type="Gene3D" id="3.60.15.10">
    <property type="entry name" value="Ribonuclease Z/Hydroxyacylglutathione hydrolase-like"/>
    <property type="match status" value="1"/>
</dbReference>